<keyword evidence="4" id="KW-1185">Reference proteome</keyword>
<dbReference type="OrthoDB" id="10051637at2759"/>
<sequence>MKSLSKTRDGFYWDRLRSDVRNWCRECQACGARKEPKTRTKGRLKRYNVGAPFERMALDILGLFPIKTKDNREGPYTVVKKLKDVVYRVQMSPNTKPKLIHINRLAPYRATDHSSMLRDCREVQSLKRGAVLQRCNVAFLPL</sequence>
<dbReference type="InterPro" id="IPR054465">
    <property type="entry name" value="Integrase_p58-like_C"/>
</dbReference>
<feature type="domain" description="Integrase p58-like C-terminal" evidence="2">
    <location>
        <begin position="74"/>
        <end position="107"/>
    </location>
</feature>
<name>A0A4Y2CBZ8_ARAVE</name>
<comment type="caution">
    <text evidence="3">The sequence shown here is derived from an EMBL/GenBank/DDBJ whole genome shotgun (WGS) entry which is preliminary data.</text>
</comment>
<evidence type="ECO:0000259" key="1">
    <source>
        <dbReference type="Pfam" id="PF17921"/>
    </source>
</evidence>
<protein>
    <submittedName>
        <fullName evidence="3">Uncharacterized protein</fullName>
    </submittedName>
</protein>
<dbReference type="Gene3D" id="1.10.340.70">
    <property type="match status" value="1"/>
</dbReference>
<dbReference type="Pfam" id="PF22938">
    <property type="entry name" value="Integrase_p58_C"/>
    <property type="match status" value="1"/>
</dbReference>
<dbReference type="EMBL" id="BGPR01000174">
    <property type="protein sequence ID" value="GBM01883.1"/>
    <property type="molecule type" value="Genomic_DNA"/>
</dbReference>
<reference evidence="3 4" key="1">
    <citation type="journal article" date="2019" name="Sci. Rep.">
        <title>Orb-weaving spider Araneus ventricosus genome elucidates the spidroin gene catalogue.</title>
        <authorList>
            <person name="Kono N."/>
            <person name="Nakamura H."/>
            <person name="Ohtoshi R."/>
            <person name="Moran D.A.P."/>
            <person name="Shinohara A."/>
            <person name="Yoshida Y."/>
            <person name="Fujiwara M."/>
            <person name="Mori M."/>
            <person name="Tomita M."/>
            <person name="Arakawa K."/>
        </authorList>
    </citation>
    <scope>NUCLEOTIDE SEQUENCE [LARGE SCALE GENOMIC DNA]</scope>
</reference>
<dbReference type="InterPro" id="IPR052160">
    <property type="entry name" value="Gypsy_RT_Integrase-like"/>
</dbReference>
<dbReference type="Pfam" id="PF17921">
    <property type="entry name" value="Integrase_H2C2"/>
    <property type="match status" value="1"/>
</dbReference>
<dbReference type="AlphaFoldDB" id="A0A4Y2CBZ8"/>
<organism evidence="3 4">
    <name type="scientific">Araneus ventricosus</name>
    <name type="common">Orbweaver spider</name>
    <name type="synonym">Epeira ventricosa</name>
    <dbReference type="NCBI Taxonomy" id="182803"/>
    <lineage>
        <taxon>Eukaryota</taxon>
        <taxon>Metazoa</taxon>
        <taxon>Ecdysozoa</taxon>
        <taxon>Arthropoda</taxon>
        <taxon>Chelicerata</taxon>
        <taxon>Arachnida</taxon>
        <taxon>Araneae</taxon>
        <taxon>Araneomorphae</taxon>
        <taxon>Entelegynae</taxon>
        <taxon>Araneoidea</taxon>
        <taxon>Araneidae</taxon>
        <taxon>Araneus</taxon>
    </lineage>
</organism>
<accession>A0A4Y2CBZ8</accession>
<dbReference type="PANTHER" id="PTHR47266">
    <property type="entry name" value="ENDONUCLEASE-RELATED"/>
    <property type="match status" value="1"/>
</dbReference>
<dbReference type="Proteomes" id="UP000499080">
    <property type="component" value="Unassembled WGS sequence"/>
</dbReference>
<evidence type="ECO:0000313" key="4">
    <source>
        <dbReference type="Proteomes" id="UP000499080"/>
    </source>
</evidence>
<proteinExistence type="predicted"/>
<gene>
    <name evidence="3" type="ORF">AVEN_219001_1</name>
</gene>
<evidence type="ECO:0000313" key="3">
    <source>
        <dbReference type="EMBL" id="GBM01883.1"/>
    </source>
</evidence>
<feature type="domain" description="Integrase zinc-binding" evidence="1">
    <location>
        <begin position="2"/>
        <end position="34"/>
    </location>
</feature>
<evidence type="ECO:0000259" key="2">
    <source>
        <dbReference type="Pfam" id="PF22938"/>
    </source>
</evidence>
<dbReference type="InterPro" id="IPR041588">
    <property type="entry name" value="Integrase_H2C2"/>
</dbReference>